<gene>
    <name evidence="1" type="ORF">FPE_LOCUS185</name>
</gene>
<reference evidence="1" key="1">
    <citation type="submission" date="2023-05" db="EMBL/GenBank/DDBJ databases">
        <authorList>
            <person name="Huff M."/>
        </authorList>
    </citation>
    <scope>NUCLEOTIDE SEQUENCE</scope>
</reference>
<organism evidence="1 2">
    <name type="scientific">Fraxinus pennsylvanica</name>
    <dbReference type="NCBI Taxonomy" id="56036"/>
    <lineage>
        <taxon>Eukaryota</taxon>
        <taxon>Viridiplantae</taxon>
        <taxon>Streptophyta</taxon>
        <taxon>Embryophyta</taxon>
        <taxon>Tracheophyta</taxon>
        <taxon>Spermatophyta</taxon>
        <taxon>Magnoliopsida</taxon>
        <taxon>eudicotyledons</taxon>
        <taxon>Gunneridae</taxon>
        <taxon>Pentapetalae</taxon>
        <taxon>asterids</taxon>
        <taxon>lamiids</taxon>
        <taxon>Lamiales</taxon>
        <taxon>Oleaceae</taxon>
        <taxon>Oleeae</taxon>
        <taxon>Fraxinus</taxon>
    </lineage>
</organism>
<dbReference type="PANTHER" id="PTHR27006">
    <property type="entry name" value="PROMASTIGOTE SURFACE ANTIGEN PROTEIN PSA"/>
    <property type="match status" value="1"/>
</dbReference>
<dbReference type="AlphaFoldDB" id="A0AAD2DG92"/>
<accession>A0AAD2DG92</accession>
<proteinExistence type="predicted"/>
<dbReference type="EMBL" id="OU503036">
    <property type="protein sequence ID" value="CAI9752754.1"/>
    <property type="molecule type" value="Genomic_DNA"/>
</dbReference>
<evidence type="ECO:0000313" key="2">
    <source>
        <dbReference type="Proteomes" id="UP000834106"/>
    </source>
</evidence>
<dbReference type="Proteomes" id="UP000834106">
    <property type="component" value="Chromosome 1"/>
</dbReference>
<dbReference type="Gene3D" id="1.10.510.10">
    <property type="entry name" value="Transferase(Phosphotransferase) domain 1"/>
    <property type="match status" value="1"/>
</dbReference>
<dbReference type="PANTHER" id="PTHR27006:SF587">
    <property type="entry name" value="RECEPTOR-LIKE SERINE_THREONINE-PROTEIN KINASE"/>
    <property type="match status" value="1"/>
</dbReference>
<name>A0AAD2DG92_9LAMI</name>
<keyword evidence="2" id="KW-1185">Reference proteome</keyword>
<dbReference type="InterPro" id="IPR011009">
    <property type="entry name" value="Kinase-like_dom_sf"/>
</dbReference>
<dbReference type="SUPFAM" id="SSF56112">
    <property type="entry name" value="Protein kinase-like (PK-like)"/>
    <property type="match status" value="1"/>
</dbReference>
<sequence>MGNKSLDAHIFDEARRHELGWIIRLKIIIEILSGTRSYRTFPVGKLVEHAWKMWNKGKALELLDKSIGDEFSADKALSCIQIGLLCVQERADDRPTMRSVLDMLEGERVTLPLPKLPGFWFDTESRLKYAYIDSTNEPNMLLIDPRVLLLDEAKSAEYAELPNALFLNERFYTKCISSYRSTKVTEEGVRPSLDSEKVHRLFKTPV</sequence>
<evidence type="ECO:0000313" key="1">
    <source>
        <dbReference type="EMBL" id="CAI9752754.1"/>
    </source>
</evidence>
<protein>
    <submittedName>
        <fullName evidence="1">Uncharacterized protein</fullName>
    </submittedName>
</protein>